<evidence type="ECO:0000256" key="6">
    <source>
        <dbReference type="RuleBase" id="RU004021"/>
    </source>
</evidence>
<dbReference type="AlphaFoldDB" id="A0A1G5N4N9"/>
<dbReference type="STRING" id="1120955.SAMN03080610_01524"/>
<reference evidence="9" key="1">
    <citation type="submission" date="2016-10" db="EMBL/GenBank/DDBJ databases">
        <authorList>
            <person name="Varghese N."/>
            <person name="Submissions S."/>
        </authorList>
    </citation>
    <scope>NUCLEOTIDE SEQUENCE [LARGE SCALE GENOMIC DNA]</scope>
    <source>
        <strain evidence="9">DSM 2698</strain>
    </source>
</reference>
<comment type="function">
    <text evidence="1">This protein may play a role in the biosynthesis of the prosthetic group of nitrogenase (FeMo cofactor).</text>
</comment>
<dbReference type="Proteomes" id="UP000199347">
    <property type="component" value="Unassembled WGS sequence"/>
</dbReference>
<dbReference type="PROSITE" id="PS00699">
    <property type="entry name" value="NITROGENASE_1_1"/>
    <property type="match status" value="1"/>
</dbReference>
<dbReference type="InterPro" id="IPR050152">
    <property type="entry name" value="ChlB/BchB/BchZ"/>
</dbReference>
<evidence type="ECO:0000313" key="8">
    <source>
        <dbReference type="EMBL" id="SCZ32407.1"/>
    </source>
</evidence>
<evidence type="ECO:0000259" key="7">
    <source>
        <dbReference type="Pfam" id="PF00148"/>
    </source>
</evidence>
<evidence type="ECO:0000256" key="2">
    <source>
        <dbReference type="ARBA" id="ARBA00005155"/>
    </source>
</evidence>
<dbReference type="InterPro" id="IPR000510">
    <property type="entry name" value="Nase/OxRdtase_comp1"/>
</dbReference>
<evidence type="ECO:0000256" key="3">
    <source>
        <dbReference type="ARBA" id="ARBA00011002"/>
    </source>
</evidence>
<dbReference type="RefSeq" id="WP_092811155.1">
    <property type="nucleotide sequence ID" value="NZ_FMVW01000002.1"/>
</dbReference>
<dbReference type="CDD" id="cd01966">
    <property type="entry name" value="Nitrogenase_NifN_1"/>
    <property type="match status" value="1"/>
</dbReference>
<dbReference type="EMBL" id="FMVW01000002">
    <property type="protein sequence ID" value="SCZ32407.1"/>
    <property type="molecule type" value="Genomic_DNA"/>
</dbReference>
<dbReference type="UniPathway" id="UPA00782"/>
<evidence type="ECO:0000256" key="1">
    <source>
        <dbReference type="ARBA" id="ARBA00003171"/>
    </source>
</evidence>
<proteinExistence type="inferred from homology"/>
<evidence type="ECO:0000313" key="9">
    <source>
        <dbReference type="Proteomes" id="UP000199347"/>
    </source>
</evidence>
<name>A0A1G5N4N9_AFIMA</name>
<dbReference type="GO" id="GO:0016163">
    <property type="term" value="F:nitrogenase activity"/>
    <property type="evidence" value="ECO:0007669"/>
    <property type="project" value="InterPro"/>
</dbReference>
<keyword evidence="5 6" id="KW-0535">Nitrogen fixation</keyword>
<dbReference type="Gene3D" id="6.10.250.1090">
    <property type="match status" value="1"/>
</dbReference>
<feature type="domain" description="Nitrogenase/oxidoreductase component 1" evidence="7">
    <location>
        <begin position="19"/>
        <end position="429"/>
    </location>
</feature>
<dbReference type="InterPro" id="IPR005975">
    <property type="entry name" value="Nase_Mo-Fe_CF"/>
</dbReference>
<keyword evidence="9" id="KW-1185">Reference proteome</keyword>
<evidence type="ECO:0000256" key="5">
    <source>
        <dbReference type="ARBA" id="ARBA00023231"/>
    </source>
</evidence>
<dbReference type="NCBIfam" id="TIGR01285">
    <property type="entry name" value="nifN"/>
    <property type="match status" value="1"/>
</dbReference>
<dbReference type="Gene3D" id="3.40.50.1980">
    <property type="entry name" value="Nitrogenase molybdenum iron protein domain"/>
    <property type="match status" value="3"/>
</dbReference>
<accession>A0A1G5N4N9</accession>
<dbReference type="GO" id="GO:0065003">
    <property type="term" value="P:protein-containing complex assembly"/>
    <property type="evidence" value="ECO:0007669"/>
    <property type="project" value="InterPro"/>
</dbReference>
<comment type="pathway">
    <text evidence="2">Cofactor biosynthesis; Fe-Mo cofactor biosynthesis.</text>
</comment>
<dbReference type="InterPro" id="IPR000318">
    <property type="entry name" value="Nase_comp1_CS"/>
</dbReference>
<protein>
    <recommendedName>
        <fullName evidence="4">Nitrogenase iron-molybdenum cofactor biosynthesis protein NifN</fullName>
    </recommendedName>
</protein>
<comment type="similarity">
    <text evidence="3 6">Belongs to the NifD/NifK/NifE/NifN family.</text>
</comment>
<dbReference type="PANTHER" id="PTHR33712">
    <property type="entry name" value="LIGHT-INDEPENDENT PROTOCHLOROPHYLLIDE REDUCTASE SUBUNIT B"/>
    <property type="match status" value="1"/>
</dbReference>
<evidence type="ECO:0000256" key="4">
    <source>
        <dbReference type="ARBA" id="ARBA00013282"/>
    </source>
</evidence>
<sequence length="465" mass="49611">MAMLLQPKKNGSINPLKSSAPLGAALAYLGVDGAVPLFHGAQGCTSFALTLAVRHFREDMPMQTTAIAEVETILGGADNLEEALVNLQSRMNPKFIGIASTALIETRGEDITGDLLSIMQRRHELARTAIVYASTPDYVGALEDGWAKAVTAIIDGLVVPGERRQKSLRQINILPGVHQTAADIDQVRDMAEAFGLNAVVLPDLSGSLDGHVNAEFTPITSGGTKLEEIADMGEGLATIAIGQHMTPAAEALEGLTGVPSTVLSNLTGLAASDELVALLSRISGVAVPESLKRRRSQLVDAMLDCHFYLGGKRIAIAADPDLVYQLSVFFKSLGAEIVTAVTTTNHSPLLEKVPAKEVVVGDLMDFEERAAAAQADLLVTHSHGRQAAERLGLPHLRVGFPIFDRLGVQHRSMIGYAGSRDFLYEVGNIFLSLIKEKTPEDFASAEVPPFKVQEKRDVGQTLAIG</sequence>
<organism evidence="8 9">
    <name type="scientific">Afifella marina DSM 2698</name>
    <dbReference type="NCBI Taxonomy" id="1120955"/>
    <lineage>
        <taxon>Bacteria</taxon>
        <taxon>Pseudomonadati</taxon>
        <taxon>Pseudomonadota</taxon>
        <taxon>Alphaproteobacteria</taxon>
        <taxon>Hyphomicrobiales</taxon>
        <taxon>Afifellaceae</taxon>
        <taxon>Afifella</taxon>
    </lineage>
</organism>
<dbReference type="PANTHER" id="PTHR33712:SF7">
    <property type="entry name" value="LIGHT-INDEPENDENT PROTOCHLOROPHYLLIDE REDUCTASE SUBUNIT B"/>
    <property type="match status" value="1"/>
</dbReference>
<dbReference type="Pfam" id="PF00148">
    <property type="entry name" value="Oxidored_nitro"/>
    <property type="match status" value="1"/>
</dbReference>
<gene>
    <name evidence="8" type="ORF">SAMN03080610_01524</name>
</gene>
<dbReference type="OrthoDB" id="9800746at2"/>
<dbReference type="SUPFAM" id="SSF53807">
    <property type="entry name" value="Helical backbone' metal receptor"/>
    <property type="match status" value="1"/>
</dbReference>